<dbReference type="GO" id="GO:0003677">
    <property type="term" value="F:DNA binding"/>
    <property type="evidence" value="ECO:0007669"/>
    <property type="project" value="UniProtKB-KW"/>
</dbReference>
<organism evidence="6 7">
    <name type="scientific">Promicromonospora sukumoe</name>
    <dbReference type="NCBI Taxonomy" id="88382"/>
    <lineage>
        <taxon>Bacteria</taxon>
        <taxon>Bacillati</taxon>
        <taxon>Actinomycetota</taxon>
        <taxon>Actinomycetes</taxon>
        <taxon>Micrococcales</taxon>
        <taxon>Promicromonosporaceae</taxon>
        <taxon>Promicromonospora</taxon>
    </lineage>
</organism>
<dbReference type="SMART" id="SM00346">
    <property type="entry name" value="HTH_ICLR"/>
    <property type="match status" value="1"/>
</dbReference>
<proteinExistence type="predicted"/>
<dbReference type="EMBL" id="JACGWV010000001">
    <property type="protein sequence ID" value="MBA8807872.1"/>
    <property type="molecule type" value="Genomic_DNA"/>
</dbReference>
<feature type="domain" description="IclR-ED" evidence="5">
    <location>
        <begin position="73"/>
        <end position="251"/>
    </location>
</feature>
<evidence type="ECO:0000256" key="3">
    <source>
        <dbReference type="ARBA" id="ARBA00023163"/>
    </source>
</evidence>
<sequence>MTETTTGGDGVRSVHRALELLAHFDEQHSSHSIRDLVEASGLAKSTVVRLVTTLEHAGMLWTRGDGRITAGVGLMRWSRLAQSTWSVPPEATEVLTQLGRDCGGESSRVYVRQGTARVCIAQQEGTQQLRHVVQVGEAMPIWLGATGHVLLTGLPPDQVEGIGVAAGHGADSAARLARTVEETRARGWSASHGEREAGVSAIAAPVTTPEGRVAAAVGLGGPTSRFTPEHLDAWRPVVLEAAARLARIPFFGGIA</sequence>
<name>A0A7W3J7T1_9MICO</name>
<evidence type="ECO:0000313" key="6">
    <source>
        <dbReference type="EMBL" id="MBA8807872.1"/>
    </source>
</evidence>
<dbReference type="Proteomes" id="UP000540568">
    <property type="component" value="Unassembled WGS sequence"/>
</dbReference>
<keyword evidence="1" id="KW-0805">Transcription regulation</keyword>
<dbReference type="RefSeq" id="WP_182615516.1">
    <property type="nucleotide sequence ID" value="NZ_BAAATF010000006.1"/>
</dbReference>
<protein>
    <submittedName>
        <fullName evidence="6">DNA-binding IclR family transcriptional regulator</fullName>
    </submittedName>
</protein>
<evidence type="ECO:0000256" key="2">
    <source>
        <dbReference type="ARBA" id="ARBA00023125"/>
    </source>
</evidence>
<dbReference type="GO" id="GO:0045892">
    <property type="term" value="P:negative regulation of DNA-templated transcription"/>
    <property type="evidence" value="ECO:0007669"/>
    <property type="project" value="TreeGrafter"/>
</dbReference>
<dbReference type="Pfam" id="PF09339">
    <property type="entry name" value="HTH_IclR"/>
    <property type="match status" value="1"/>
</dbReference>
<dbReference type="InterPro" id="IPR029016">
    <property type="entry name" value="GAF-like_dom_sf"/>
</dbReference>
<dbReference type="SUPFAM" id="SSF55781">
    <property type="entry name" value="GAF domain-like"/>
    <property type="match status" value="1"/>
</dbReference>
<accession>A0A7W3J7T1</accession>
<evidence type="ECO:0000259" key="5">
    <source>
        <dbReference type="PROSITE" id="PS51078"/>
    </source>
</evidence>
<dbReference type="GO" id="GO:0003700">
    <property type="term" value="F:DNA-binding transcription factor activity"/>
    <property type="evidence" value="ECO:0007669"/>
    <property type="project" value="TreeGrafter"/>
</dbReference>
<dbReference type="InterPro" id="IPR036388">
    <property type="entry name" value="WH-like_DNA-bd_sf"/>
</dbReference>
<keyword evidence="3" id="KW-0804">Transcription</keyword>
<gene>
    <name evidence="6" type="ORF">FHX71_001814</name>
</gene>
<comment type="caution">
    <text evidence="6">The sequence shown here is derived from an EMBL/GenBank/DDBJ whole genome shotgun (WGS) entry which is preliminary data.</text>
</comment>
<reference evidence="6 7" key="1">
    <citation type="submission" date="2020-07" db="EMBL/GenBank/DDBJ databases">
        <title>Sequencing the genomes of 1000 actinobacteria strains.</title>
        <authorList>
            <person name="Klenk H.-P."/>
        </authorList>
    </citation>
    <scope>NUCLEOTIDE SEQUENCE [LARGE SCALE GENOMIC DNA]</scope>
    <source>
        <strain evidence="6 7">DSM 44121</strain>
    </source>
</reference>
<dbReference type="InterPro" id="IPR050707">
    <property type="entry name" value="HTH_MetabolicPath_Reg"/>
</dbReference>
<dbReference type="PROSITE" id="PS51077">
    <property type="entry name" value="HTH_ICLR"/>
    <property type="match status" value="1"/>
</dbReference>
<evidence type="ECO:0000259" key="4">
    <source>
        <dbReference type="PROSITE" id="PS51077"/>
    </source>
</evidence>
<evidence type="ECO:0000256" key="1">
    <source>
        <dbReference type="ARBA" id="ARBA00023015"/>
    </source>
</evidence>
<dbReference type="SUPFAM" id="SSF46785">
    <property type="entry name" value="Winged helix' DNA-binding domain"/>
    <property type="match status" value="1"/>
</dbReference>
<keyword evidence="7" id="KW-1185">Reference proteome</keyword>
<dbReference type="InterPro" id="IPR014757">
    <property type="entry name" value="Tscrpt_reg_IclR_C"/>
</dbReference>
<dbReference type="Gene3D" id="3.30.450.40">
    <property type="match status" value="1"/>
</dbReference>
<dbReference type="PANTHER" id="PTHR30136:SF39">
    <property type="entry name" value="TRANSCRIPTIONAL REGULATORY PROTEIN"/>
    <property type="match status" value="1"/>
</dbReference>
<dbReference type="PANTHER" id="PTHR30136">
    <property type="entry name" value="HELIX-TURN-HELIX TRANSCRIPTIONAL REGULATOR, ICLR FAMILY"/>
    <property type="match status" value="1"/>
</dbReference>
<dbReference type="Gene3D" id="1.10.10.10">
    <property type="entry name" value="Winged helix-like DNA-binding domain superfamily/Winged helix DNA-binding domain"/>
    <property type="match status" value="1"/>
</dbReference>
<evidence type="ECO:0000313" key="7">
    <source>
        <dbReference type="Proteomes" id="UP000540568"/>
    </source>
</evidence>
<dbReference type="InterPro" id="IPR005471">
    <property type="entry name" value="Tscrpt_reg_IclR_N"/>
</dbReference>
<keyword evidence="2 6" id="KW-0238">DNA-binding</keyword>
<dbReference type="PROSITE" id="PS51078">
    <property type="entry name" value="ICLR_ED"/>
    <property type="match status" value="1"/>
</dbReference>
<dbReference type="AlphaFoldDB" id="A0A7W3J7T1"/>
<dbReference type="InterPro" id="IPR036390">
    <property type="entry name" value="WH_DNA-bd_sf"/>
</dbReference>
<feature type="domain" description="HTH iclR-type" evidence="4">
    <location>
        <begin position="11"/>
        <end position="72"/>
    </location>
</feature>
<dbReference type="Pfam" id="PF01614">
    <property type="entry name" value="IclR_C"/>
    <property type="match status" value="1"/>
</dbReference>